<reference evidence="3" key="1">
    <citation type="submission" date="2019-10" db="EMBL/GenBank/DDBJ databases">
        <title>Draft genome sequence of Panacibacter sp. KCS-6.</title>
        <authorList>
            <person name="Yim K.J."/>
        </authorList>
    </citation>
    <scope>NUCLEOTIDE SEQUENCE</scope>
    <source>
        <strain evidence="3">KCS-6</strain>
    </source>
</reference>
<dbReference type="AlphaFoldDB" id="A0A8J8FCD9"/>
<dbReference type="Pfam" id="PF03808">
    <property type="entry name" value="Glyco_tran_WecG"/>
    <property type="match status" value="1"/>
</dbReference>
<name>A0A8J8FCD9_9BACT</name>
<dbReference type="EMBL" id="WHPF01000003">
    <property type="protein sequence ID" value="NNV54912.1"/>
    <property type="molecule type" value="Genomic_DNA"/>
</dbReference>
<accession>A0A8J8FCD9</accession>
<evidence type="ECO:0000256" key="2">
    <source>
        <dbReference type="ARBA" id="ARBA00022679"/>
    </source>
</evidence>
<dbReference type="Proteomes" id="UP000598971">
    <property type="component" value="Unassembled WGS sequence"/>
</dbReference>
<evidence type="ECO:0000313" key="3">
    <source>
        <dbReference type="EMBL" id="NNV54912.1"/>
    </source>
</evidence>
<dbReference type="InterPro" id="IPR004629">
    <property type="entry name" value="WecG_TagA_CpsF"/>
</dbReference>
<dbReference type="NCBIfam" id="TIGR00696">
    <property type="entry name" value="wecG_tagA_cpsF"/>
    <property type="match status" value="1"/>
</dbReference>
<keyword evidence="2" id="KW-0808">Transferase</keyword>
<evidence type="ECO:0000256" key="1">
    <source>
        <dbReference type="ARBA" id="ARBA00022676"/>
    </source>
</evidence>
<dbReference type="CDD" id="cd06533">
    <property type="entry name" value="Glyco_transf_WecG_TagA"/>
    <property type="match status" value="1"/>
</dbReference>
<dbReference type="GO" id="GO:0016758">
    <property type="term" value="F:hexosyltransferase activity"/>
    <property type="evidence" value="ECO:0007669"/>
    <property type="project" value="TreeGrafter"/>
</dbReference>
<keyword evidence="1" id="KW-0328">Glycosyltransferase</keyword>
<sequence>MMKKQLISLQISIASFKQVIDEIIILATKKQSAYVCIANVHMLVEAHNDAAFADIVNSADMVTPDGMPLAKSIKWLYGIKQDRVAGMDVLPAVIEEAISKNLPVFFYGGSSQMLERTKAYIDTIYPQLQVGGMISPPFRPLTTEETEQDIAAINQSGAQIVFVVLGCPKQEKWMHSMRGRIHAVMLGIGGALPVMVGMQKRAPVWVQKSSLEWLYRLCQEPRRLFKRYATTNTVFMWLLGKALLQKMFTRKSTGTH</sequence>
<proteinExistence type="predicted"/>
<dbReference type="RefSeq" id="WP_171606826.1">
    <property type="nucleotide sequence ID" value="NZ_WHPF01000003.1"/>
</dbReference>
<protein>
    <submittedName>
        <fullName evidence="3">WecB/TagA/CpsF family glycosyltransferase</fullName>
    </submittedName>
</protein>
<comment type="caution">
    <text evidence="3">The sequence shown here is derived from an EMBL/GenBank/DDBJ whole genome shotgun (WGS) entry which is preliminary data.</text>
</comment>
<dbReference type="PANTHER" id="PTHR34136">
    <property type="match status" value="1"/>
</dbReference>
<evidence type="ECO:0000313" key="4">
    <source>
        <dbReference type="Proteomes" id="UP000598971"/>
    </source>
</evidence>
<keyword evidence="4" id="KW-1185">Reference proteome</keyword>
<gene>
    <name evidence="3" type="ORF">GD597_05525</name>
</gene>
<organism evidence="3 4">
    <name type="scientific">Limnovirga soli</name>
    <dbReference type="NCBI Taxonomy" id="2656915"/>
    <lineage>
        <taxon>Bacteria</taxon>
        <taxon>Pseudomonadati</taxon>
        <taxon>Bacteroidota</taxon>
        <taxon>Chitinophagia</taxon>
        <taxon>Chitinophagales</taxon>
        <taxon>Chitinophagaceae</taxon>
        <taxon>Limnovirga</taxon>
    </lineage>
</organism>
<dbReference type="PANTHER" id="PTHR34136:SF1">
    <property type="entry name" value="UDP-N-ACETYL-D-MANNOSAMINURONIC ACID TRANSFERASE"/>
    <property type="match status" value="1"/>
</dbReference>